<name>D4H831_DENA2</name>
<evidence type="ECO:0008006" key="4">
    <source>
        <dbReference type="Google" id="ProtNLM"/>
    </source>
</evidence>
<dbReference type="HOGENOM" id="CLU_157819_0_0_0"/>
<feature type="chain" id="PRO_5003057695" description="DUF3568 family protein" evidence="1">
    <location>
        <begin position="22"/>
        <end position="132"/>
    </location>
</feature>
<dbReference type="eggNOG" id="ENOG5032P7T">
    <property type="taxonomic scope" value="Bacteria"/>
</dbReference>
<sequence length="132" mass="14154" precursor="true">MRKIKLAVMLSVLTFALSACALAPLVVGGAAGGAVYSTTSDHIKDVFSISKEHAFETMVGIIAGEDGKITLSSITDGKIEARLGDSLLFVAISPLNETSTEVSIRAKKHMELIPDKDTAVRIYRAFVREVMK</sequence>
<evidence type="ECO:0000313" key="2">
    <source>
        <dbReference type="EMBL" id="ADD68180.1"/>
    </source>
</evidence>
<protein>
    <recommendedName>
        <fullName evidence="4">DUF3568 family protein</fullName>
    </recommendedName>
</protein>
<evidence type="ECO:0000256" key="1">
    <source>
        <dbReference type="SAM" id="SignalP"/>
    </source>
</evidence>
<gene>
    <name evidence="2" type="ordered locus">Dacet_1410</name>
</gene>
<dbReference type="RefSeq" id="WP_013010701.1">
    <property type="nucleotide sequence ID" value="NC_013943.1"/>
</dbReference>
<dbReference type="PaxDb" id="522772-Dacet_1410"/>
<dbReference type="EMBL" id="CP001968">
    <property type="protein sequence ID" value="ADD68180.1"/>
    <property type="molecule type" value="Genomic_DNA"/>
</dbReference>
<proteinExistence type="predicted"/>
<feature type="signal peptide" evidence="1">
    <location>
        <begin position="1"/>
        <end position="21"/>
    </location>
</feature>
<evidence type="ECO:0000313" key="3">
    <source>
        <dbReference type="Proteomes" id="UP000002012"/>
    </source>
</evidence>
<dbReference type="Proteomes" id="UP000002012">
    <property type="component" value="Chromosome"/>
</dbReference>
<dbReference type="KEGG" id="dap:Dacet_1410"/>
<reference evidence="2 3" key="1">
    <citation type="journal article" date="2010" name="Stand. Genomic Sci.">
        <title>Complete genome sequence of Denitrovibrio acetiphilus type strain (N2460).</title>
        <authorList>
            <person name="Kiss H."/>
            <person name="Lang E."/>
            <person name="Lapidus A."/>
            <person name="Copeland A."/>
            <person name="Nolan M."/>
            <person name="Glavina Del Rio T."/>
            <person name="Chen F."/>
            <person name="Lucas S."/>
            <person name="Tice H."/>
            <person name="Cheng J.F."/>
            <person name="Han C."/>
            <person name="Goodwin L."/>
            <person name="Pitluck S."/>
            <person name="Liolios K."/>
            <person name="Pati A."/>
            <person name="Ivanova N."/>
            <person name="Mavromatis K."/>
            <person name="Chen A."/>
            <person name="Palaniappan K."/>
            <person name="Land M."/>
            <person name="Hauser L."/>
            <person name="Chang Y.J."/>
            <person name="Jeffries C.D."/>
            <person name="Detter J.C."/>
            <person name="Brettin T."/>
            <person name="Spring S."/>
            <person name="Rohde M."/>
            <person name="Goker M."/>
            <person name="Woyke T."/>
            <person name="Bristow J."/>
            <person name="Eisen J.A."/>
            <person name="Markowitz V."/>
            <person name="Hugenholtz P."/>
            <person name="Kyrpides N.C."/>
            <person name="Klenk H.P."/>
        </authorList>
    </citation>
    <scope>NUCLEOTIDE SEQUENCE [LARGE SCALE GENOMIC DNA]</scope>
    <source>
        <strain evidence="3">DSM 12809 / NBRC 114555 / N2460</strain>
    </source>
</reference>
<accession>D4H831</accession>
<keyword evidence="3" id="KW-1185">Reference proteome</keyword>
<dbReference type="Pfam" id="PF12092">
    <property type="entry name" value="DUF3568"/>
    <property type="match status" value="1"/>
</dbReference>
<dbReference type="STRING" id="522772.Dacet_1410"/>
<dbReference type="AlphaFoldDB" id="D4H831"/>
<dbReference type="InParanoid" id="D4H831"/>
<dbReference type="PROSITE" id="PS51257">
    <property type="entry name" value="PROKAR_LIPOPROTEIN"/>
    <property type="match status" value="1"/>
</dbReference>
<keyword evidence="1" id="KW-0732">Signal</keyword>
<dbReference type="InterPro" id="IPR021952">
    <property type="entry name" value="Flpp3-like"/>
</dbReference>
<dbReference type="OrthoDB" id="9812725at2"/>
<organism evidence="2 3">
    <name type="scientific">Denitrovibrio acetiphilus (strain DSM 12809 / NBRC 114555 / N2460)</name>
    <dbReference type="NCBI Taxonomy" id="522772"/>
    <lineage>
        <taxon>Bacteria</taxon>
        <taxon>Pseudomonadati</taxon>
        <taxon>Deferribacterota</taxon>
        <taxon>Deferribacteres</taxon>
        <taxon>Deferribacterales</taxon>
        <taxon>Geovibrionaceae</taxon>
        <taxon>Denitrovibrio</taxon>
    </lineage>
</organism>